<accession>A0AA39WD76</accession>
<feature type="binding site" description="axial binding residue" evidence="5">
    <location>
        <position position="438"/>
    </location>
    <ligand>
        <name>heme</name>
        <dbReference type="ChEBI" id="CHEBI:30413"/>
    </ligand>
    <ligandPart>
        <name>Fe</name>
        <dbReference type="ChEBI" id="CHEBI:18248"/>
    </ligandPart>
</feature>
<dbReference type="GO" id="GO:0020037">
    <property type="term" value="F:heme binding"/>
    <property type="evidence" value="ECO:0007669"/>
    <property type="project" value="InterPro"/>
</dbReference>
<dbReference type="GO" id="GO:0005506">
    <property type="term" value="F:iron ion binding"/>
    <property type="evidence" value="ECO:0007669"/>
    <property type="project" value="InterPro"/>
</dbReference>
<comment type="caution">
    <text evidence="8">The sequence shown here is derived from an EMBL/GenBank/DDBJ whole genome shotgun (WGS) entry which is preliminary data.</text>
</comment>
<keyword evidence="6" id="KW-0503">Monooxygenase</keyword>
<organism evidence="8 9">
    <name type="scientific">Immersiella caudata</name>
    <dbReference type="NCBI Taxonomy" id="314043"/>
    <lineage>
        <taxon>Eukaryota</taxon>
        <taxon>Fungi</taxon>
        <taxon>Dikarya</taxon>
        <taxon>Ascomycota</taxon>
        <taxon>Pezizomycotina</taxon>
        <taxon>Sordariomycetes</taxon>
        <taxon>Sordariomycetidae</taxon>
        <taxon>Sordariales</taxon>
        <taxon>Lasiosphaeriaceae</taxon>
        <taxon>Immersiella</taxon>
    </lineage>
</organism>
<dbReference type="SUPFAM" id="SSF48264">
    <property type="entry name" value="Cytochrome P450"/>
    <property type="match status" value="1"/>
</dbReference>
<dbReference type="Pfam" id="PF00067">
    <property type="entry name" value="p450"/>
    <property type="match status" value="1"/>
</dbReference>
<name>A0AA39WD76_9PEZI</name>
<evidence type="ECO:0000256" key="4">
    <source>
        <dbReference type="ARBA" id="ARBA00023004"/>
    </source>
</evidence>
<dbReference type="InterPro" id="IPR001128">
    <property type="entry name" value="Cyt_P450"/>
</dbReference>
<dbReference type="GO" id="GO:0004497">
    <property type="term" value="F:monooxygenase activity"/>
    <property type="evidence" value="ECO:0007669"/>
    <property type="project" value="UniProtKB-KW"/>
</dbReference>
<evidence type="ECO:0000256" key="2">
    <source>
        <dbReference type="ARBA" id="ARBA00022617"/>
    </source>
</evidence>
<keyword evidence="2 5" id="KW-0349">Heme</keyword>
<dbReference type="CDD" id="cd11062">
    <property type="entry name" value="CYP58-like"/>
    <property type="match status" value="1"/>
</dbReference>
<keyword evidence="9" id="KW-1185">Reference proteome</keyword>
<evidence type="ECO:0000313" key="8">
    <source>
        <dbReference type="EMBL" id="KAK0613232.1"/>
    </source>
</evidence>
<evidence type="ECO:0000313" key="9">
    <source>
        <dbReference type="Proteomes" id="UP001175000"/>
    </source>
</evidence>
<dbReference type="PANTHER" id="PTHR24305:SF152">
    <property type="entry name" value="P450, PUTATIVE (EUROFUNG)-RELATED"/>
    <property type="match status" value="1"/>
</dbReference>
<dbReference type="InterPro" id="IPR050121">
    <property type="entry name" value="Cytochrome_P450_monoxygenase"/>
</dbReference>
<dbReference type="InterPro" id="IPR017972">
    <property type="entry name" value="Cyt_P450_CS"/>
</dbReference>
<gene>
    <name evidence="8" type="ORF">B0T14DRAFT_484842</name>
</gene>
<dbReference type="PRINTS" id="PR00385">
    <property type="entry name" value="P450"/>
</dbReference>
<feature type="transmembrane region" description="Helical" evidence="7">
    <location>
        <begin position="20"/>
        <end position="40"/>
    </location>
</feature>
<comment type="cofactor">
    <cofactor evidence="1 5">
        <name>heme</name>
        <dbReference type="ChEBI" id="CHEBI:30413"/>
    </cofactor>
</comment>
<comment type="similarity">
    <text evidence="6">Belongs to the cytochrome P450 family.</text>
</comment>
<keyword evidence="3 5" id="KW-0479">Metal-binding</keyword>
<dbReference type="InterPro" id="IPR002401">
    <property type="entry name" value="Cyt_P450_E_grp-I"/>
</dbReference>
<dbReference type="PRINTS" id="PR00463">
    <property type="entry name" value="EP450I"/>
</dbReference>
<dbReference type="EMBL" id="JAULSU010000006">
    <property type="protein sequence ID" value="KAK0613232.1"/>
    <property type="molecule type" value="Genomic_DNA"/>
</dbReference>
<dbReference type="AlphaFoldDB" id="A0AA39WD76"/>
<evidence type="ECO:0000256" key="1">
    <source>
        <dbReference type="ARBA" id="ARBA00001971"/>
    </source>
</evidence>
<keyword evidence="7" id="KW-0472">Membrane</keyword>
<dbReference type="PANTHER" id="PTHR24305">
    <property type="entry name" value="CYTOCHROME P450"/>
    <property type="match status" value="1"/>
</dbReference>
<reference evidence="8" key="1">
    <citation type="submission" date="2023-06" db="EMBL/GenBank/DDBJ databases">
        <title>Genome-scale phylogeny and comparative genomics of the fungal order Sordariales.</title>
        <authorList>
            <consortium name="Lawrence Berkeley National Laboratory"/>
            <person name="Hensen N."/>
            <person name="Bonometti L."/>
            <person name="Westerberg I."/>
            <person name="Brannstrom I.O."/>
            <person name="Guillou S."/>
            <person name="Cros-Aarteil S."/>
            <person name="Calhoun S."/>
            <person name="Haridas S."/>
            <person name="Kuo A."/>
            <person name="Mondo S."/>
            <person name="Pangilinan J."/>
            <person name="Riley R."/>
            <person name="Labutti K."/>
            <person name="Andreopoulos B."/>
            <person name="Lipzen A."/>
            <person name="Chen C."/>
            <person name="Yanf M."/>
            <person name="Daum C."/>
            <person name="Ng V."/>
            <person name="Clum A."/>
            <person name="Steindorff A."/>
            <person name="Ohm R."/>
            <person name="Martin F."/>
            <person name="Silar P."/>
            <person name="Natvig D."/>
            <person name="Lalanne C."/>
            <person name="Gautier V."/>
            <person name="Ament-Velasquez S.L."/>
            <person name="Kruys A."/>
            <person name="Hutchinson M.I."/>
            <person name="Powell A.J."/>
            <person name="Barry K."/>
            <person name="Miller A.N."/>
            <person name="Grigoriev I.V."/>
            <person name="Debuchy R."/>
            <person name="Gladieux P."/>
            <person name="Thoren M.H."/>
            <person name="Johannesson H."/>
        </authorList>
    </citation>
    <scope>NUCLEOTIDE SEQUENCE</scope>
    <source>
        <strain evidence="8">CBS 606.72</strain>
    </source>
</reference>
<keyword evidence="4 5" id="KW-0408">Iron</keyword>
<dbReference type="Proteomes" id="UP001175000">
    <property type="component" value="Unassembled WGS sequence"/>
</dbReference>
<evidence type="ECO:0000256" key="3">
    <source>
        <dbReference type="ARBA" id="ARBA00022723"/>
    </source>
</evidence>
<evidence type="ECO:0000256" key="7">
    <source>
        <dbReference type="SAM" id="Phobius"/>
    </source>
</evidence>
<sequence>MSTLSKLHDGLPEPLKDRAVHLVAAFAAAYLLYWTAVIIYRLTFHPLAKYPGPLLCRIGWFYQTYFEAILGGRMLERLPMLHEKYGPVVRINPGEVHIKDPVVFHEIFKHNTKFVKDRVAYTLGVPNALSMLFDIAVHRRRRETLNPCFSKRRVLMLEDLMYNELEQLLDRAADYIDKGKPVPIQDAYYCYTADVISAYLFGKSMDLINQPNFGKQSVERLRSLTDNIWILVHFGFIHKFVSALPRFVATWLNETWQMAILVEAEENARSGGLWRNRKPIKMGVNEIRDESVGLLMAGTETTATMLAYATYYFLAFPEVQAKVLSELGTLKKNELGRLSIQHIESLPYFTGYVKETLRFAHGVPGRLTRVVPEGGLYVPAIDNYIPAGTVVGMSHIMIHNDPEIFENPTEFRPERWMGEKGKKLDHWLLAFSKGSRDCVGMNLAYTEMHLVLANLFTRLELTLVPGTHEDMVWKDRAIVRNKDNLRVLAKFKDRR</sequence>
<evidence type="ECO:0000256" key="6">
    <source>
        <dbReference type="RuleBase" id="RU000461"/>
    </source>
</evidence>
<protein>
    <submittedName>
        <fullName evidence="8">Cytochrome P450</fullName>
    </submittedName>
</protein>
<keyword evidence="7" id="KW-0812">Transmembrane</keyword>
<keyword evidence="6" id="KW-0560">Oxidoreductase</keyword>
<dbReference type="Gene3D" id="1.10.630.10">
    <property type="entry name" value="Cytochrome P450"/>
    <property type="match status" value="1"/>
</dbReference>
<dbReference type="PROSITE" id="PS00086">
    <property type="entry name" value="CYTOCHROME_P450"/>
    <property type="match status" value="1"/>
</dbReference>
<dbReference type="GO" id="GO:0016705">
    <property type="term" value="F:oxidoreductase activity, acting on paired donors, with incorporation or reduction of molecular oxygen"/>
    <property type="evidence" value="ECO:0007669"/>
    <property type="project" value="InterPro"/>
</dbReference>
<dbReference type="InterPro" id="IPR036396">
    <property type="entry name" value="Cyt_P450_sf"/>
</dbReference>
<evidence type="ECO:0000256" key="5">
    <source>
        <dbReference type="PIRSR" id="PIRSR602401-1"/>
    </source>
</evidence>
<proteinExistence type="inferred from homology"/>
<keyword evidence="7" id="KW-1133">Transmembrane helix</keyword>